<dbReference type="OrthoDB" id="2190636at2759"/>
<dbReference type="InterPro" id="IPR011990">
    <property type="entry name" value="TPR-like_helical_dom_sf"/>
</dbReference>
<organism evidence="2 3">
    <name type="scientific">Nosema granulosis</name>
    <dbReference type="NCBI Taxonomy" id="83296"/>
    <lineage>
        <taxon>Eukaryota</taxon>
        <taxon>Fungi</taxon>
        <taxon>Fungi incertae sedis</taxon>
        <taxon>Microsporidia</taxon>
        <taxon>Nosematidae</taxon>
        <taxon>Nosema</taxon>
    </lineage>
</organism>
<keyword evidence="1" id="KW-0175">Coiled coil</keyword>
<name>A0A9P6GX93_9MICR</name>
<proteinExistence type="predicted"/>
<feature type="coiled-coil region" evidence="1">
    <location>
        <begin position="615"/>
        <end position="660"/>
    </location>
</feature>
<reference evidence="2 3" key="1">
    <citation type="journal article" date="2020" name="Genome Biol. Evol.">
        <title>Comparative genomics of strictly vertically transmitted, feminizing microsporidia endosymbionts of amphipod crustaceans.</title>
        <authorList>
            <person name="Cormier A."/>
            <person name="Chebbi M.A."/>
            <person name="Giraud I."/>
            <person name="Wattier R."/>
            <person name="Teixeira M."/>
            <person name="Gilbert C."/>
            <person name="Rigaud T."/>
            <person name="Cordaux R."/>
        </authorList>
    </citation>
    <scope>NUCLEOTIDE SEQUENCE [LARGE SCALE GENOMIC DNA]</scope>
    <source>
        <strain evidence="2 3">Ou3-Ou53</strain>
    </source>
</reference>
<dbReference type="SUPFAM" id="SSF48452">
    <property type="entry name" value="TPR-like"/>
    <property type="match status" value="1"/>
</dbReference>
<dbReference type="Gene3D" id="1.25.40.10">
    <property type="entry name" value="Tetratricopeptide repeat domain"/>
    <property type="match status" value="2"/>
</dbReference>
<dbReference type="Proteomes" id="UP000740883">
    <property type="component" value="Unassembled WGS sequence"/>
</dbReference>
<comment type="caution">
    <text evidence="2">The sequence shown here is derived from an EMBL/GenBank/DDBJ whole genome shotgun (WGS) entry which is preliminary data.</text>
</comment>
<dbReference type="AlphaFoldDB" id="A0A9P6GX93"/>
<evidence type="ECO:0000313" key="2">
    <source>
        <dbReference type="EMBL" id="KAF9762261.1"/>
    </source>
</evidence>
<sequence length="660" mass="76400">MLTNIRLNNGTTMDFDTEDLPLGNNLHPLLEVLKNSDISPQELFRVAHIYKAHYEECKTILEFIKTNHPDFISPVEQLAMALDLQHGIEIDCNAAPTSVLKGFAYLHKKDYTKALACFSKERFTFGMDLCNYYYGTPENIILRSLMHLRNMEYIEPSKDILRSLLEMKSIEFHTDERYSEYIKIKREVLEDALFGLRLVEIYNNPKNIDVLQRKAEDLISKGKYEQSRPILESLNINDKNYLLGKIEHLKGNYNEAKQFYKKCISAGQVNTRSYVLSKYANERIVQETPLTFKFDSQEFNDFNVFLKHKNNVELGDLNGCSEDMRNFIVINKGVSDNMESCIAKYESLVDNKYMEKYIAMNNLIYFENRRDYLFFRGSPRNGKSNTKKHIKAIKEAVEMAPPDAKEALLYNQAYLSLDVDLFDSLSLEQAKIMSAYLKQDVQNLTNLNLIELASCLKDKEGAIECLSNKSSLYSNLLLGKLYLDKYIEHKSNIDLSMAISYFTKETKSFYAANGLGVCLTFKNKLSEAIKVFSSVVVEHKCAHINLGNVYILKGEYEKGVLEHFRYSTDSIKNIILHLKEGLSLDMLIVAYKKGCTSLKETIFEKLILENRLEEAKDYKVANKKLKDLYEKKEKENLAKSEELKRKIEELEKYKKSKNIK</sequence>
<gene>
    <name evidence="2" type="ORF">NGRA_2128</name>
</gene>
<dbReference type="EMBL" id="SBJO01000194">
    <property type="protein sequence ID" value="KAF9762261.1"/>
    <property type="molecule type" value="Genomic_DNA"/>
</dbReference>
<evidence type="ECO:0000256" key="1">
    <source>
        <dbReference type="SAM" id="Coils"/>
    </source>
</evidence>
<evidence type="ECO:0000313" key="3">
    <source>
        <dbReference type="Proteomes" id="UP000740883"/>
    </source>
</evidence>
<protein>
    <submittedName>
        <fullName evidence="2">Uncharacterized protein</fullName>
    </submittedName>
</protein>
<accession>A0A9P6GX93</accession>
<dbReference type="InterPro" id="IPR019734">
    <property type="entry name" value="TPR_rpt"/>
</dbReference>
<dbReference type="Pfam" id="PF13181">
    <property type="entry name" value="TPR_8"/>
    <property type="match status" value="1"/>
</dbReference>
<keyword evidence="3" id="KW-1185">Reference proteome</keyword>